<dbReference type="FunFam" id="3.40.50.2300:FF:000145">
    <property type="entry name" value="Glutamate receptor, metabotropic"/>
    <property type="match status" value="1"/>
</dbReference>
<evidence type="ECO:0000256" key="6">
    <source>
        <dbReference type="ARBA" id="ARBA00023040"/>
    </source>
</evidence>
<evidence type="ECO:0000256" key="4">
    <source>
        <dbReference type="ARBA" id="ARBA00022729"/>
    </source>
</evidence>
<evidence type="ECO:0000256" key="5">
    <source>
        <dbReference type="ARBA" id="ARBA00022989"/>
    </source>
</evidence>
<dbReference type="PRINTS" id="PR00248">
    <property type="entry name" value="GPCRMGR"/>
</dbReference>
<keyword evidence="10" id="KW-0325">Glycoprotein</keyword>
<dbReference type="GO" id="GO:0004930">
    <property type="term" value="F:G protein-coupled receptor activity"/>
    <property type="evidence" value="ECO:0007669"/>
    <property type="project" value="UniProtKB-KW"/>
</dbReference>
<evidence type="ECO:0000313" key="14">
    <source>
        <dbReference type="EMBL" id="TWW53650.1"/>
    </source>
</evidence>
<dbReference type="InterPro" id="IPR028082">
    <property type="entry name" value="Peripla_BP_I"/>
</dbReference>
<gene>
    <name evidence="14" type="ORF">D4764_0250500</name>
</gene>
<dbReference type="GO" id="GO:0008066">
    <property type="term" value="F:glutamate receptor activity"/>
    <property type="evidence" value="ECO:0007669"/>
    <property type="project" value="UniProtKB-ARBA"/>
</dbReference>
<organism evidence="14 15">
    <name type="scientific">Takifugu flavidus</name>
    <name type="common">sansaifugu</name>
    <dbReference type="NCBI Taxonomy" id="433684"/>
    <lineage>
        <taxon>Eukaryota</taxon>
        <taxon>Metazoa</taxon>
        <taxon>Chordata</taxon>
        <taxon>Craniata</taxon>
        <taxon>Vertebrata</taxon>
        <taxon>Euteleostomi</taxon>
        <taxon>Actinopterygii</taxon>
        <taxon>Neopterygii</taxon>
        <taxon>Teleostei</taxon>
        <taxon>Neoteleostei</taxon>
        <taxon>Acanthomorphata</taxon>
        <taxon>Eupercaria</taxon>
        <taxon>Tetraodontiformes</taxon>
        <taxon>Tetradontoidea</taxon>
        <taxon>Tetraodontidae</taxon>
        <taxon>Takifugu</taxon>
    </lineage>
</organism>
<dbReference type="InterPro" id="IPR017979">
    <property type="entry name" value="GPCR_3_CS"/>
</dbReference>
<dbReference type="InterPro" id="IPR050726">
    <property type="entry name" value="mGluR"/>
</dbReference>
<evidence type="ECO:0000256" key="11">
    <source>
        <dbReference type="ARBA" id="ARBA00023224"/>
    </source>
</evidence>
<dbReference type="Proteomes" id="UP000324091">
    <property type="component" value="Unassembled WGS sequence"/>
</dbReference>
<evidence type="ECO:0000256" key="3">
    <source>
        <dbReference type="ARBA" id="ARBA00022692"/>
    </source>
</evidence>
<evidence type="ECO:0000256" key="8">
    <source>
        <dbReference type="ARBA" id="ARBA00023157"/>
    </source>
</evidence>
<comment type="subcellular location">
    <subcellularLocation>
        <location evidence="1">Cell membrane</location>
        <topology evidence="1">Multi-pass membrane protein</topology>
    </subcellularLocation>
</comment>
<comment type="caution">
    <text evidence="14">The sequence shown here is derived from an EMBL/GenBank/DDBJ whole genome shotgun (WGS) entry which is preliminary data.</text>
</comment>
<evidence type="ECO:0000256" key="12">
    <source>
        <dbReference type="SAM" id="Phobius"/>
    </source>
</evidence>
<dbReference type="PANTHER" id="PTHR24060">
    <property type="entry name" value="METABOTROPIC GLUTAMATE RECEPTOR"/>
    <property type="match status" value="1"/>
</dbReference>
<keyword evidence="4" id="KW-0732">Signal</keyword>
<keyword evidence="3 12" id="KW-0812">Transmembrane</keyword>
<dbReference type="Gene3D" id="3.40.50.2300">
    <property type="match status" value="1"/>
</dbReference>
<evidence type="ECO:0000256" key="2">
    <source>
        <dbReference type="ARBA" id="ARBA00022475"/>
    </source>
</evidence>
<keyword evidence="8" id="KW-1015">Disulfide bond</keyword>
<accession>A0A5C6MJZ9</accession>
<feature type="transmembrane region" description="Helical" evidence="12">
    <location>
        <begin position="308"/>
        <end position="329"/>
    </location>
</feature>
<dbReference type="AlphaFoldDB" id="A0A5C6MJZ9"/>
<dbReference type="GO" id="GO:0007216">
    <property type="term" value="P:G protein-coupled glutamate receptor signaling pathway"/>
    <property type="evidence" value="ECO:0007669"/>
    <property type="project" value="UniProtKB-ARBA"/>
</dbReference>
<feature type="transmembrane region" description="Helical" evidence="12">
    <location>
        <begin position="14"/>
        <end position="34"/>
    </location>
</feature>
<keyword evidence="7 12" id="KW-0472">Membrane</keyword>
<keyword evidence="5 12" id="KW-1133">Transmembrane helix</keyword>
<keyword evidence="15" id="KW-1185">Reference proteome</keyword>
<feature type="domain" description="Receptor ligand binding region" evidence="13">
    <location>
        <begin position="91"/>
        <end position="302"/>
    </location>
</feature>
<evidence type="ECO:0000256" key="7">
    <source>
        <dbReference type="ARBA" id="ARBA00023136"/>
    </source>
</evidence>
<evidence type="ECO:0000256" key="1">
    <source>
        <dbReference type="ARBA" id="ARBA00004651"/>
    </source>
</evidence>
<protein>
    <submittedName>
        <fullName evidence="14">Metabotropic glutamate receptor 5</fullName>
    </submittedName>
</protein>
<keyword evidence="11" id="KW-0807">Transducer</keyword>
<dbReference type="Pfam" id="PF01094">
    <property type="entry name" value="ANF_receptor"/>
    <property type="match status" value="1"/>
</dbReference>
<evidence type="ECO:0000256" key="10">
    <source>
        <dbReference type="ARBA" id="ARBA00023180"/>
    </source>
</evidence>
<proteinExistence type="predicted"/>
<dbReference type="InterPro" id="IPR000337">
    <property type="entry name" value="GPCR_3"/>
</dbReference>
<dbReference type="SUPFAM" id="SSF53822">
    <property type="entry name" value="Periplasmic binding protein-like I"/>
    <property type="match status" value="1"/>
</dbReference>
<dbReference type="PROSITE" id="PS00979">
    <property type="entry name" value="G_PROTEIN_RECEP_F3_1"/>
    <property type="match status" value="1"/>
</dbReference>
<keyword evidence="9 14" id="KW-0675">Receptor</keyword>
<evidence type="ECO:0000313" key="15">
    <source>
        <dbReference type="Proteomes" id="UP000324091"/>
    </source>
</evidence>
<dbReference type="EMBL" id="RHFK02000596">
    <property type="protein sequence ID" value="TWW53650.1"/>
    <property type="molecule type" value="Genomic_DNA"/>
</dbReference>
<dbReference type="GO" id="GO:0005886">
    <property type="term" value="C:plasma membrane"/>
    <property type="evidence" value="ECO:0007669"/>
    <property type="project" value="UniProtKB-SubCell"/>
</dbReference>
<name>A0A5C6MJZ9_9TELE</name>
<dbReference type="FunFam" id="3.40.50.2300:FF:000219">
    <property type="entry name" value="Glutamate metabotropic receptor 5"/>
    <property type="match status" value="1"/>
</dbReference>
<keyword evidence="6" id="KW-0297">G-protein coupled receptor</keyword>
<dbReference type="InterPro" id="IPR001828">
    <property type="entry name" value="ANF_lig-bd_rcpt"/>
</dbReference>
<evidence type="ECO:0000256" key="9">
    <source>
        <dbReference type="ARBA" id="ARBA00023170"/>
    </source>
</evidence>
<evidence type="ECO:0000259" key="13">
    <source>
        <dbReference type="Pfam" id="PF01094"/>
    </source>
</evidence>
<sequence length="330" mass="36654">MAGGERRDTLMGNVLATLLVTSVILGADPGWLGLRGRAGVSAQNNERRVLAHIPGDIIIGALFSVHHQPPADKVHERKCGAVREQYGIQRVEAMMHTLDRINADPMILPNISLGCEIRDSCWHSAVALEQSIEFIRDTLVSNEEEESQGSSVAIQVQNLLQLFNIPQIAYSATSVDLSDKSLYKYFMRVVPSDMQQARAMVDIVKRYNWSYVSAIHTEGNYGESGMEAFKDMAAKEGICIAHSDKIYSNAGERSFDKLLQKLRGHLPKARVVACFCEGMTVRGILMAMRRQRLVGEFVLIGSSIKQDILILILIIILIVICKTYINLLVV</sequence>
<reference evidence="14 15" key="1">
    <citation type="submission" date="2019-04" db="EMBL/GenBank/DDBJ databases">
        <title>Chromosome genome assembly for Takifugu flavidus.</title>
        <authorList>
            <person name="Xiao S."/>
        </authorList>
    </citation>
    <scope>NUCLEOTIDE SEQUENCE [LARGE SCALE GENOMIC DNA]</scope>
    <source>
        <strain evidence="14">HTHZ2018</strain>
        <tissue evidence="14">Muscle</tissue>
    </source>
</reference>
<keyword evidence="2" id="KW-1003">Cell membrane</keyword>